<evidence type="ECO:0000259" key="6">
    <source>
        <dbReference type="PROSITE" id="PS50304"/>
    </source>
</evidence>
<dbReference type="GO" id="GO:0006402">
    <property type="term" value="P:mRNA catabolic process"/>
    <property type="evidence" value="ECO:0007669"/>
    <property type="project" value="UniProtKB-UniRule"/>
</dbReference>
<dbReference type="OMA" id="ARCADHH"/>
<dbReference type="InterPro" id="IPR035437">
    <property type="entry name" value="SNase_OB-fold_sf"/>
</dbReference>
<dbReference type="InterPro" id="IPR016071">
    <property type="entry name" value="Staphylococal_nuclease_OB-fold"/>
</dbReference>
<dbReference type="PANTHER" id="PTHR12302">
    <property type="entry name" value="EBNA2 BINDING PROTEIN P100"/>
    <property type="match status" value="1"/>
</dbReference>
<keyword evidence="3" id="KW-0677">Repeat</keyword>
<organism evidence="8 9">
    <name type="scientific">Galdieria sulphuraria</name>
    <name type="common">Red alga</name>
    <dbReference type="NCBI Taxonomy" id="130081"/>
    <lineage>
        <taxon>Eukaryota</taxon>
        <taxon>Rhodophyta</taxon>
        <taxon>Bangiophyceae</taxon>
        <taxon>Galdieriales</taxon>
        <taxon>Galdieriaceae</taxon>
        <taxon>Galdieria</taxon>
    </lineage>
</organism>
<feature type="region of interest" description="Disordered" evidence="5">
    <location>
        <begin position="34"/>
        <end position="78"/>
    </location>
</feature>
<evidence type="ECO:0000256" key="4">
    <source>
        <dbReference type="PIRNR" id="PIRNR017179"/>
    </source>
</evidence>
<dbReference type="GO" id="GO:0005634">
    <property type="term" value="C:nucleus"/>
    <property type="evidence" value="ECO:0007669"/>
    <property type="project" value="TreeGrafter"/>
</dbReference>
<evidence type="ECO:0000256" key="5">
    <source>
        <dbReference type="SAM" id="MobiDB-lite"/>
    </source>
</evidence>
<sequence length="943" mass="105801">MQRSSSSQSSPPIGTFIQGVVKEIISGDTLVITGKASQSGPPPEVRLSLSSLTAPRFSTRAKNTNQESEEAESLKEENNPTYVQLEPFAWDSREALRELTIGKPVIFRVDYKADIAGGRLFGSVYLTDKRSVSHFMVSSGLVKVRRPPPSSNEKKAPDFDQLVKLEDKAKEEKKGLHGELSTQQVILVTRQPFASQELPKGTKLFGLVEQVLNGSLFRMLVPENLEEAKVSFHSERCRYRSILVVLPGVQSPGFKVESHSTETKLVPQPFALNARLFSEQRLLNRVVRLDVVGLDKNGSILGEVFLVSDRKEGEDVEHYIGEDLLRAGLARTNNWGLELSPRSGQLMKAEKCAIEQRLGVWQNYVPFANAPVVLSGSFKGKVVEVIAGDTIAVLPQGQKDPRRVSFASLRCPRLGKGRESDAPLSFESREFLRKLLIGKTVNVEMDYKRKIQSSGSQDSGNLTIEFATVTLNGKDIGEMLVSNGFATVIRHRNGEERARNYEHYIELEKDAVSGRKGVHDMKGIVSSFRRINDLSSKEATRRAKESFPHFQRTGPFHGIVEYILSGSRYKILLPKESTMIAFALEYVRCPPSSKATAMRNDIGDAALHFARDNILQRDVEVRFSTVDRVGTFIGKMRVLERSSSDDLEWERTLLEQGLGYLNEMIRDKAPSILKEKEKIAKENQKGLWSVISEQNGSETKRADTYIQFYGKVSEVGGGGRLFIQSEEADTQNILHAVEQQLSELGIHGGGREIPFSALKVGDKVAAKYSVDNRWYRGVIREKDALEEKLLVQFVDYGNEEWIAYDEIRGLPISSQNIPTAAYCVSLKDVVVPELTQEYGIEAGEALRDLVWNTRVLVQGTKRMDFATNIPQVIADVFVESEQEKRNVAVELLRKGLARILRRKDATSRAAYERYGQEEEVARRAHRFLWRFGDAYASDEDMET</sequence>
<dbReference type="Pfam" id="PF00565">
    <property type="entry name" value="SNase"/>
    <property type="match status" value="4"/>
</dbReference>
<dbReference type="SMART" id="SM00318">
    <property type="entry name" value="SNc"/>
    <property type="match status" value="4"/>
</dbReference>
<dbReference type="KEGG" id="gsl:Gasu_50040"/>
<dbReference type="InterPro" id="IPR002999">
    <property type="entry name" value="Tudor"/>
</dbReference>
<evidence type="ECO:0000259" key="7">
    <source>
        <dbReference type="PROSITE" id="PS50830"/>
    </source>
</evidence>
<dbReference type="AlphaFoldDB" id="M2XBZ2"/>
<keyword evidence="9" id="KW-1185">Reference proteome</keyword>
<accession>M2XBZ2</accession>
<dbReference type="GeneID" id="17086319"/>
<dbReference type="PROSITE" id="PS50830">
    <property type="entry name" value="TNASE_3"/>
    <property type="match status" value="5"/>
</dbReference>
<dbReference type="Gramene" id="EME27407">
    <property type="protein sequence ID" value="EME27407"/>
    <property type="gene ID" value="Gasu_50040"/>
</dbReference>
<dbReference type="EMBL" id="KB454532">
    <property type="protein sequence ID" value="EME27407.1"/>
    <property type="molecule type" value="Genomic_DNA"/>
</dbReference>
<dbReference type="PROSITE" id="PS50304">
    <property type="entry name" value="TUDOR"/>
    <property type="match status" value="1"/>
</dbReference>
<dbReference type="RefSeq" id="XP_005703927.1">
    <property type="nucleotide sequence ID" value="XM_005703870.1"/>
</dbReference>
<evidence type="ECO:0000256" key="3">
    <source>
        <dbReference type="ARBA" id="ARBA00022737"/>
    </source>
</evidence>
<proteinExistence type="predicted"/>
<dbReference type="FunFam" id="2.30.30.140:FF:000018">
    <property type="entry name" value="Serine/threonine-protein kinase 31"/>
    <property type="match status" value="1"/>
</dbReference>
<name>M2XBZ2_GALSU</name>
<dbReference type="GO" id="GO:0004518">
    <property type="term" value="F:nuclease activity"/>
    <property type="evidence" value="ECO:0007669"/>
    <property type="project" value="TreeGrafter"/>
</dbReference>
<dbReference type="eggNOG" id="KOG2039">
    <property type="taxonomic scope" value="Eukaryota"/>
</dbReference>
<feature type="domain" description="TNase-like" evidence="7">
    <location>
        <begin position="554"/>
        <end position="690"/>
    </location>
</feature>
<dbReference type="GO" id="GO:0031332">
    <property type="term" value="C:RNAi effector complex"/>
    <property type="evidence" value="ECO:0007669"/>
    <property type="project" value="InterPro"/>
</dbReference>
<keyword evidence="2 4" id="KW-0963">Cytoplasm</keyword>
<dbReference type="InterPro" id="IPR016685">
    <property type="entry name" value="Silence_cplx_Nase-comp_TudorSN"/>
</dbReference>
<dbReference type="Gene3D" id="2.40.50.90">
    <property type="match status" value="5"/>
</dbReference>
<evidence type="ECO:0000313" key="8">
    <source>
        <dbReference type="EMBL" id="EME27407.1"/>
    </source>
</evidence>
<feature type="domain" description="TNase-like" evidence="7">
    <location>
        <begin position="15"/>
        <end position="179"/>
    </location>
</feature>
<dbReference type="STRING" id="130081.M2XBZ2"/>
<dbReference type="PIRSF" id="PIRSF017179">
    <property type="entry name" value="RISC-Tudor-SN"/>
    <property type="match status" value="1"/>
</dbReference>
<reference evidence="9" key="1">
    <citation type="journal article" date="2013" name="Science">
        <title>Gene transfer from bacteria and archaea facilitated evolution of an extremophilic eukaryote.</title>
        <authorList>
            <person name="Schonknecht G."/>
            <person name="Chen W.H."/>
            <person name="Ternes C.M."/>
            <person name="Barbier G.G."/>
            <person name="Shrestha R.P."/>
            <person name="Stanke M."/>
            <person name="Brautigam A."/>
            <person name="Baker B.J."/>
            <person name="Banfield J.F."/>
            <person name="Garavito R.M."/>
            <person name="Carr K."/>
            <person name="Wilkerson C."/>
            <person name="Rensing S.A."/>
            <person name="Gagneul D."/>
            <person name="Dickenson N.E."/>
            <person name="Oesterhelt C."/>
            <person name="Lercher M.J."/>
            <person name="Weber A.P."/>
        </authorList>
    </citation>
    <scope>NUCLEOTIDE SEQUENCE [LARGE SCALE GENOMIC DNA]</scope>
    <source>
        <strain evidence="9">074W</strain>
    </source>
</reference>
<feature type="domain" description="TNase-like" evidence="7">
    <location>
        <begin position="202"/>
        <end position="363"/>
    </location>
</feature>
<dbReference type="PANTHER" id="PTHR12302:SF2">
    <property type="entry name" value="STAPHYLOCOCCAL NUCLEASE DOMAIN-CONTAINING PROTEIN 1"/>
    <property type="match status" value="1"/>
</dbReference>
<feature type="domain" description="TNase-like" evidence="7">
    <location>
        <begin position="376"/>
        <end position="521"/>
    </location>
</feature>
<evidence type="ECO:0000313" key="9">
    <source>
        <dbReference type="Proteomes" id="UP000030680"/>
    </source>
</evidence>
<dbReference type="Pfam" id="PF00567">
    <property type="entry name" value="TUDOR"/>
    <property type="match status" value="1"/>
</dbReference>
<dbReference type="Gene3D" id="2.30.30.140">
    <property type="match status" value="1"/>
</dbReference>
<dbReference type="GO" id="GO:0003723">
    <property type="term" value="F:RNA binding"/>
    <property type="evidence" value="ECO:0007669"/>
    <property type="project" value="UniProtKB-UniRule"/>
</dbReference>
<protein>
    <submittedName>
        <fullName evidence="8">Uncharacterized protein</fullName>
    </submittedName>
</protein>
<dbReference type="SMART" id="SM00333">
    <property type="entry name" value="TUDOR"/>
    <property type="match status" value="1"/>
</dbReference>
<dbReference type="OrthoDB" id="10023235at2759"/>
<comment type="subcellular location">
    <subcellularLocation>
        <location evidence="1 4">Cytoplasm</location>
    </subcellularLocation>
</comment>
<dbReference type="Proteomes" id="UP000030680">
    <property type="component" value="Unassembled WGS sequence"/>
</dbReference>
<dbReference type="GO" id="GO:0005829">
    <property type="term" value="C:cytosol"/>
    <property type="evidence" value="ECO:0007669"/>
    <property type="project" value="UniProtKB-UniRule"/>
</dbReference>
<dbReference type="SUPFAM" id="SSF50199">
    <property type="entry name" value="Staphylococcal nuclease"/>
    <property type="match status" value="5"/>
</dbReference>
<gene>
    <name evidence="8" type="ORF">Gasu_50040</name>
</gene>
<feature type="domain" description="TNase-like" evidence="7">
    <location>
        <begin position="706"/>
        <end position="931"/>
    </location>
</feature>
<evidence type="ECO:0000256" key="1">
    <source>
        <dbReference type="ARBA" id="ARBA00004496"/>
    </source>
</evidence>
<feature type="domain" description="Tudor" evidence="6">
    <location>
        <begin position="757"/>
        <end position="817"/>
    </location>
</feature>
<dbReference type="GO" id="GO:0031047">
    <property type="term" value="P:regulatory ncRNA-mediated gene silencing"/>
    <property type="evidence" value="ECO:0007669"/>
    <property type="project" value="UniProtKB-UniRule"/>
</dbReference>
<evidence type="ECO:0000256" key="2">
    <source>
        <dbReference type="ARBA" id="ARBA00022490"/>
    </source>
</evidence>